<keyword evidence="3" id="KW-1185">Reference proteome</keyword>
<feature type="region of interest" description="Disordered" evidence="1">
    <location>
        <begin position="157"/>
        <end position="195"/>
    </location>
</feature>
<feature type="compositionally biased region" description="Polar residues" evidence="1">
    <location>
        <begin position="157"/>
        <end position="168"/>
    </location>
</feature>
<dbReference type="EMBL" id="JARJCN010000115">
    <property type="protein sequence ID" value="KAJ7073389.1"/>
    <property type="molecule type" value="Genomic_DNA"/>
</dbReference>
<proteinExistence type="predicted"/>
<reference evidence="2" key="1">
    <citation type="submission" date="2023-03" db="EMBL/GenBank/DDBJ databases">
        <title>Massive genome expansion in bonnet fungi (Mycena s.s.) driven by repeated elements and novel gene families across ecological guilds.</title>
        <authorList>
            <consortium name="Lawrence Berkeley National Laboratory"/>
            <person name="Harder C.B."/>
            <person name="Miyauchi S."/>
            <person name="Viragh M."/>
            <person name="Kuo A."/>
            <person name="Thoen E."/>
            <person name="Andreopoulos B."/>
            <person name="Lu D."/>
            <person name="Skrede I."/>
            <person name="Drula E."/>
            <person name="Henrissat B."/>
            <person name="Morin E."/>
            <person name="Kohler A."/>
            <person name="Barry K."/>
            <person name="LaButti K."/>
            <person name="Morin E."/>
            <person name="Salamov A."/>
            <person name="Lipzen A."/>
            <person name="Mereny Z."/>
            <person name="Hegedus B."/>
            <person name="Baldrian P."/>
            <person name="Stursova M."/>
            <person name="Weitz H."/>
            <person name="Taylor A."/>
            <person name="Grigoriev I.V."/>
            <person name="Nagy L.G."/>
            <person name="Martin F."/>
            <person name="Kauserud H."/>
        </authorList>
    </citation>
    <scope>NUCLEOTIDE SEQUENCE</scope>
    <source>
        <strain evidence="2">CBHHK173m</strain>
    </source>
</reference>
<feature type="region of interest" description="Disordered" evidence="1">
    <location>
        <begin position="1"/>
        <end position="115"/>
    </location>
</feature>
<dbReference type="AlphaFoldDB" id="A0AAD6XIL8"/>
<comment type="caution">
    <text evidence="2">The sequence shown here is derived from an EMBL/GenBank/DDBJ whole genome shotgun (WGS) entry which is preliminary data.</text>
</comment>
<feature type="compositionally biased region" description="Polar residues" evidence="1">
    <location>
        <begin position="20"/>
        <end position="31"/>
    </location>
</feature>
<dbReference type="Proteomes" id="UP001222325">
    <property type="component" value="Unassembled WGS sequence"/>
</dbReference>
<feature type="compositionally biased region" description="Basic and acidic residues" evidence="1">
    <location>
        <begin position="173"/>
        <end position="183"/>
    </location>
</feature>
<name>A0AAD6XIL8_9AGAR</name>
<evidence type="ECO:0000313" key="2">
    <source>
        <dbReference type="EMBL" id="KAJ7073389.1"/>
    </source>
</evidence>
<accession>A0AAD6XIL8</accession>
<evidence type="ECO:0000313" key="3">
    <source>
        <dbReference type="Proteomes" id="UP001222325"/>
    </source>
</evidence>
<feature type="compositionally biased region" description="Basic and acidic residues" evidence="1">
    <location>
        <begin position="59"/>
        <end position="72"/>
    </location>
</feature>
<gene>
    <name evidence="2" type="ORF">B0H15DRAFT_806774</name>
</gene>
<protein>
    <submittedName>
        <fullName evidence="2">Uncharacterized protein</fullName>
    </submittedName>
</protein>
<sequence length="256" mass="27997">MVGALSSPPSSPRPPLPTARFSQPIPTSASDSHCGHMRAKNGADSEWAGEDPLTQRWRWRGDRVGPHGEAREPGPSLSCTSSGVRRLSGGLQGGNGSWKTRRRRPTQRPSQQLRAAAYNADTAHQHLPVASAPAAAHAWRIFASLEHRRRPVRTTYLSTTSPLRQSHAQRAAPDCKQRRRESSRPPLPPPLRSNAAAAQCNSQILMCCNKLTRSARTLKLFRVNSRQCAPLCVNARQQRVNTASDRADTAITASTI</sequence>
<organism evidence="2 3">
    <name type="scientific">Mycena belliarum</name>
    <dbReference type="NCBI Taxonomy" id="1033014"/>
    <lineage>
        <taxon>Eukaryota</taxon>
        <taxon>Fungi</taxon>
        <taxon>Dikarya</taxon>
        <taxon>Basidiomycota</taxon>
        <taxon>Agaricomycotina</taxon>
        <taxon>Agaricomycetes</taxon>
        <taxon>Agaricomycetidae</taxon>
        <taxon>Agaricales</taxon>
        <taxon>Marasmiineae</taxon>
        <taxon>Mycenaceae</taxon>
        <taxon>Mycena</taxon>
    </lineage>
</organism>
<evidence type="ECO:0000256" key="1">
    <source>
        <dbReference type="SAM" id="MobiDB-lite"/>
    </source>
</evidence>